<dbReference type="AlphaFoldDB" id="A0A1U7JC20"/>
<feature type="region of interest" description="Disordered" evidence="1">
    <location>
        <begin position="81"/>
        <end position="114"/>
    </location>
</feature>
<name>A0A1U7JC20_9HYPH</name>
<feature type="compositionally biased region" description="Acidic residues" evidence="1">
    <location>
        <begin position="104"/>
        <end position="114"/>
    </location>
</feature>
<dbReference type="RefSeq" id="WP_028482110.1">
    <property type="nucleotide sequence ID" value="NZ_LVVZ01000051.1"/>
</dbReference>
<feature type="domain" description="HTH cro/C1-type" evidence="2">
    <location>
        <begin position="12"/>
        <end position="66"/>
    </location>
</feature>
<keyword evidence="4" id="KW-1185">Reference proteome</keyword>
<dbReference type="InterPro" id="IPR010982">
    <property type="entry name" value="Lambda_DNA-bd_dom_sf"/>
</dbReference>
<dbReference type="SUPFAM" id="SSF47413">
    <property type="entry name" value="lambda repressor-like DNA-binding domains"/>
    <property type="match status" value="1"/>
</dbReference>
<dbReference type="PROSITE" id="PS50943">
    <property type="entry name" value="HTH_CROC1"/>
    <property type="match status" value="1"/>
</dbReference>
<protein>
    <submittedName>
        <fullName evidence="3">Transcriptional regulator</fullName>
    </submittedName>
</protein>
<dbReference type="CDD" id="cd00093">
    <property type="entry name" value="HTH_XRE"/>
    <property type="match status" value="1"/>
</dbReference>
<comment type="caution">
    <text evidence="3">The sequence shown here is derived from an EMBL/GenBank/DDBJ whole genome shotgun (WGS) entry which is preliminary data.</text>
</comment>
<organism evidence="3 4">
    <name type="scientific">Pseudovibrio exalbescens</name>
    <dbReference type="NCBI Taxonomy" id="197461"/>
    <lineage>
        <taxon>Bacteria</taxon>
        <taxon>Pseudomonadati</taxon>
        <taxon>Pseudomonadota</taxon>
        <taxon>Alphaproteobacteria</taxon>
        <taxon>Hyphomicrobiales</taxon>
        <taxon>Stappiaceae</taxon>
        <taxon>Pseudovibrio</taxon>
    </lineage>
</organism>
<evidence type="ECO:0000313" key="4">
    <source>
        <dbReference type="Proteomes" id="UP000185783"/>
    </source>
</evidence>
<sequence>MTYETEQIAAALKRAREGKGLSQRELAKRAGVPQSHISKIEGNGVDLRLSSLVSLAHALDLELELIPRKALPAVRSLTRLTAGSTSAEGAATAEPAASKPAYTLDDDEEEDGYA</sequence>
<evidence type="ECO:0000259" key="2">
    <source>
        <dbReference type="PROSITE" id="PS50943"/>
    </source>
</evidence>
<feature type="compositionally biased region" description="Low complexity" evidence="1">
    <location>
        <begin position="81"/>
        <end position="101"/>
    </location>
</feature>
<dbReference type="Gene3D" id="1.10.260.40">
    <property type="entry name" value="lambda repressor-like DNA-binding domains"/>
    <property type="match status" value="1"/>
</dbReference>
<dbReference type="InterPro" id="IPR001387">
    <property type="entry name" value="Cro/C1-type_HTH"/>
</dbReference>
<proteinExistence type="predicted"/>
<dbReference type="GO" id="GO:0003677">
    <property type="term" value="F:DNA binding"/>
    <property type="evidence" value="ECO:0007669"/>
    <property type="project" value="InterPro"/>
</dbReference>
<reference evidence="3 4" key="1">
    <citation type="submission" date="2016-03" db="EMBL/GenBank/DDBJ databases">
        <title>Genome sequence of Nesiotobacter sp. nov., a moderately halophilic alphaproteobacterium isolated from the Yellow Sea, China.</title>
        <authorList>
            <person name="Zhang G."/>
            <person name="Zhang R."/>
        </authorList>
    </citation>
    <scope>NUCLEOTIDE SEQUENCE [LARGE SCALE GENOMIC DNA]</scope>
    <source>
        <strain evidence="3 4">WB1-6</strain>
    </source>
</reference>
<gene>
    <name evidence="3" type="ORF">A3843_00760</name>
</gene>
<dbReference type="STRING" id="197461.A3843_00760"/>
<evidence type="ECO:0000313" key="3">
    <source>
        <dbReference type="EMBL" id="OKL42255.1"/>
    </source>
</evidence>
<dbReference type="EMBL" id="LVVZ01000051">
    <property type="protein sequence ID" value="OKL42255.1"/>
    <property type="molecule type" value="Genomic_DNA"/>
</dbReference>
<dbReference type="Proteomes" id="UP000185783">
    <property type="component" value="Unassembled WGS sequence"/>
</dbReference>
<evidence type="ECO:0000256" key="1">
    <source>
        <dbReference type="SAM" id="MobiDB-lite"/>
    </source>
</evidence>
<dbReference type="Pfam" id="PF01381">
    <property type="entry name" value="HTH_3"/>
    <property type="match status" value="1"/>
</dbReference>
<dbReference type="SMART" id="SM00530">
    <property type="entry name" value="HTH_XRE"/>
    <property type="match status" value="1"/>
</dbReference>
<accession>A0A1U7JC20</accession>